<evidence type="ECO:0000256" key="1">
    <source>
        <dbReference type="ARBA" id="ARBA00022741"/>
    </source>
</evidence>
<dbReference type="PROSITE" id="PS00662">
    <property type="entry name" value="T2SP_E"/>
    <property type="match status" value="1"/>
</dbReference>
<accession>A0A1W1CWY3</accession>
<dbReference type="EMBL" id="FPHM01000154">
    <property type="protein sequence ID" value="SFV70324.1"/>
    <property type="molecule type" value="Genomic_DNA"/>
</dbReference>
<evidence type="ECO:0000256" key="2">
    <source>
        <dbReference type="ARBA" id="ARBA00022840"/>
    </source>
</evidence>
<feature type="domain" description="Bacterial type II secretion system protein E" evidence="3">
    <location>
        <begin position="361"/>
        <end position="375"/>
    </location>
</feature>
<proteinExistence type="predicted"/>
<dbReference type="InterPro" id="IPR007831">
    <property type="entry name" value="T2SS_GspE_N"/>
</dbReference>
<dbReference type="InterPro" id="IPR027417">
    <property type="entry name" value="P-loop_NTPase"/>
</dbReference>
<dbReference type="PANTHER" id="PTHR30258">
    <property type="entry name" value="TYPE II SECRETION SYSTEM PROTEIN GSPE-RELATED"/>
    <property type="match status" value="1"/>
</dbReference>
<dbReference type="Gene3D" id="3.30.450.90">
    <property type="match status" value="1"/>
</dbReference>
<keyword evidence="1" id="KW-0547">Nucleotide-binding</keyword>
<dbReference type="Gene3D" id="3.40.50.300">
    <property type="entry name" value="P-loop containing nucleotide triphosphate hydrolases"/>
    <property type="match status" value="1"/>
</dbReference>
<dbReference type="SUPFAM" id="SSF52540">
    <property type="entry name" value="P-loop containing nucleoside triphosphate hydrolases"/>
    <property type="match status" value="1"/>
</dbReference>
<evidence type="ECO:0000313" key="4">
    <source>
        <dbReference type="EMBL" id="SFV70324.1"/>
    </source>
</evidence>
<dbReference type="GO" id="GO:0016887">
    <property type="term" value="F:ATP hydrolysis activity"/>
    <property type="evidence" value="ECO:0007669"/>
    <property type="project" value="TreeGrafter"/>
</dbReference>
<dbReference type="PANTHER" id="PTHR30258:SF1">
    <property type="entry name" value="PROTEIN TRANSPORT PROTEIN HOFB HOMOLOG"/>
    <property type="match status" value="1"/>
</dbReference>
<dbReference type="Pfam" id="PF00437">
    <property type="entry name" value="T2SSE"/>
    <property type="match status" value="1"/>
</dbReference>
<dbReference type="SUPFAM" id="SSF160246">
    <property type="entry name" value="EspE N-terminal domain-like"/>
    <property type="match status" value="1"/>
</dbReference>
<sequence>MEELFLEKKYCTQIELEKVYAVQKEYQGHIGTILLNWGVITQEQLLEVYSEYFSIPLFNRDNYGDTQKIETSIPHDFWLKYNLFPIKQENETIHLITDDPYNIKIFSFIEQELNLETDIFLANTQTLDEYKMLYEEIDEDGGIEYDEEIDKLKELASEAPIIQKVNAIFTRAVNMRVSDIHYESFKNGMHVRFRVDGKLQLIERINAGQKASIIARLKLLSSMNIAENRLPQDGRISIKVAGKDIDIRASSIPTADGESFVLRLLGKQAVTYSLAYLDFFEDHVKLLQEIMKKPNGIFLTTGPTGSGKTTTLYSILNELNNEDTKVITVEDPVEYELDGISQIQVKSEIDFTFANALRSILRQDPDVIMIGEIRDEETARIAIQSALTGHLVLSTLHTNSALGAISRLLDIGMEMFLLNSSINAVMAQRLVRKLCPSCKKESHLSPETKEGLKIDELLNLYPVDKITIFEPNGCEECNFTGYKGRLPVAEIIPFDSRLKDEFEKDENFSDIGKLGYRSLREDGILKYLVGLTSLSELSAL</sequence>
<evidence type="ECO:0000259" key="3">
    <source>
        <dbReference type="PROSITE" id="PS00662"/>
    </source>
</evidence>
<dbReference type="CDD" id="cd01129">
    <property type="entry name" value="PulE-GspE-like"/>
    <property type="match status" value="1"/>
</dbReference>
<gene>
    <name evidence="4" type="ORF">MNB_SV-13-234</name>
</gene>
<organism evidence="4">
    <name type="scientific">hydrothermal vent metagenome</name>
    <dbReference type="NCBI Taxonomy" id="652676"/>
    <lineage>
        <taxon>unclassified sequences</taxon>
        <taxon>metagenomes</taxon>
        <taxon>ecological metagenomes</taxon>
    </lineage>
</organism>
<name>A0A1W1CWY3_9ZZZZ</name>
<dbReference type="Gene3D" id="3.30.300.160">
    <property type="entry name" value="Type II secretion system, protein E, N-terminal domain"/>
    <property type="match status" value="1"/>
</dbReference>
<dbReference type="InterPro" id="IPR001482">
    <property type="entry name" value="T2SS/T4SS_dom"/>
</dbReference>
<dbReference type="InterPro" id="IPR037257">
    <property type="entry name" value="T2SS_E_N_sf"/>
</dbReference>
<protein>
    <submittedName>
        <fullName evidence="4">Type IV fimbrial assembly, ATPase PilB</fullName>
    </submittedName>
</protein>
<dbReference type="AlphaFoldDB" id="A0A1W1CWY3"/>
<dbReference type="Pfam" id="PF05157">
    <property type="entry name" value="MshEN"/>
    <property type="match status" value="1"/>
</dbReference>
<keyword evidence="2" id="KW-0067">ATP-binding</keyword>
<dbReference type="GO" id="GO:0005886">
    <property type="term" value="C:plasma membrane"/>
    <property type="evidence" value="ECO:0007669"/>
    <property type="project" value="TreeGrafter"/>
</dbReference>
<dbReference type="GO" id="GO:0005524">
    <property type="term" value="F:ATP binding"/>
    <property type="evidence" value="ECO:0007669"/>
    <property type="project" value="UniProtKB-KW"/>
</dbReference>
<reference evidence="4" key="1">
    <citation type="submission" date="2016-10" db="EMBL/GenBank/DDBJ databases">
        <authorList>
            <person name="de Groot N.N."/>
        </authorList>
    </citation>
    <scope>NUCLEOTIDE SEQUENCE</scope>
</reference>